<reference evidence="1 2" key="1">
    <citation type="submission" date="2019-07" db="EMBL/GenBank/DDBJ databases">
        <title>Whole genome shotgun sequence of Halolactibacillus miurensis NBRC 100873.</title>
        <authorList>
            <person name="Hosoyama A."/>
            <person name="Uohara A."/>
            <person name="Ohji S."/>
            <person name="Ichikawa N."/>
        </authorList>
    </citation>
    <scope>NUCLEOTIDE SEQUENCE [LARGE SCALE GENOMIC DNA]</scope>
    <source>
        <strain evidence="1 2">NBRC 100873</strain>
    </source>
</reference>
<dbReference type="Proteomes" id="UP000321773">
    <property type="component" value="Unassembled WGS sequence"/>
</dbReference>
<accession>A0ABQ0VXT7</accession>
<comment type="caution">
    <text evidence="1">The sequence shown here is derived from an EMBL/GenBank/DDBJ whole genome shotgun (WGS) entry which is preliminary data.</text>
</comment>
<name>A0ABQ0VXT7_9BACI</name>
<sequence>MITDNTTYNGVIYTKDFKEAAYITKARVQLMRDIGAYPAAHTAFLSF</sequence>
<evidence type="ECO:0000313" key="2">
    <source>
        <dbReference type="Proteomes" id="UP000321773"/>
    </source>
</evidence>
<dbReference type="EMBL" id="BJWJ01000044">
    <property type="protein sequence ID" value="GEM05680.1"/>
    <property type="molecule type" value="Genomic_DNA"/>
</dbReference>
<protein>
    <submittedName>
        <fullName evidence="1">Uncharacterized protein</fullName>
    </submittedName>
</protein>
<gene>
    <name evidence="1" type="ORF">HMI01_26680</name>
</gene>
<proteinExistence type="predicted"/>
<keyword evidence="2" id="KW-1185">Reference proteome</keyword>
<organism evidence="1 2">
    <name type="scientific">Halolactibacillus miurensis</name>
    <dbReference type="NCBI Taxonomy" id="306541"/>
    <lineage>
        <taxon>Bacteria</taxon>
        <taxon>Bacillati</taxon>
        <taxon>Bacillota</taxon>
        <taxon>Bacilli</taxon>
        <taxon>Bacillales</taxon>
        <taxon>Bacillaceae</taxon>
        <taxon>Halolactibacillus</taxon>
    </lineage>
</organism>
<evidence type="ECO:0000313" key="1">
    <source>
        <dbReference type="EMBL" id="GEM05680.1"/>
    </source>
</evidence>